<dbReference type="PANTHER" id="PTHR43280">
    <property type="entry name" value="ARAC-FAMILY TRANSCRIPTIONAL REGULATOR"/>
    <property type="match status" value="1"/>
</dbReference>
<organism evidence="5 6">
    <name type="scientific">Dyadobacter endophyticus</name>
    <dbReference type="NCBI Taxonomy" id="1749036"/>
    <lineage>
        <taxon>Bacteria</taxon>
        <taxon>Pseudomonadati</taxon>
        <taxon>Bacteroidota</taxon>
        <taxon>Cytophagia</taxon>
        <taxon>Cytophagales</taxon>
        <taxon>Spirosomataceae</taxon>
        <taxon>Dyadobacter</taxon>
    </lineage>
</organism>
<comment type="caution">
    <text evidence="5">The sequence shown here is derived from an EMBL/GenBank/DDBJ whole genome shotgun (WGS) entry which is preliminary data.</text>
</comment>
<evidence type="ECO:0000256" key="3">
    <source>
        <dbReference type="ARBA" id="ARBA00023163"/>
    </source>
</evidence>
<dbReference type="EMBL" id="BMIA01000001">
    <property type="protein sequence ID" value="GGH26567.1"/>
    <property type="molecule type" value="Genomic_DNA"/>
</dbReference>
<keyword evidence="1" id="KW-0805">Transcription regulation</keyword>
<dbReference type="PANTHER" id="PTHR43280:SF32">
    <property type="entry name" value="TRANSCRIPTIONAL REGULATORY PROTEIN"/>
    <property type="match status" value="1"/>
</dbReference>
<dbReference type="InterPro" id="IPR018060">
    <property type="entry name" value="HTH_AraC"/>
</dbReference>
<dbReference type="Pfam" id="PF12833">
    <property type="entry name" value="HTH_18"/>
    <property type="match status" value="1"/>
</dbReference>
<keyword evidence="2" id="KW-0238">DNA-binding</keyword>
<dbReference type="RefSeq" id="WP_188929581.1">
    <property type="nucleotide sequence ID" value="NZ_BMIA01000001.1"/>
</dbReference>
<accession>A0ABQ1YHL2</accession>
<keyword evidence="6" id="KW-1185">Reference proteome</keyword>
<evidence type="ECO:0000256" key="2">
    <source>
        <dbReference type="ARBA" id="ARBA00023125"/>
    </source>
</evidence>
<proteinExistence type="predicted"/>
<feature type="domain" description="HTH araC/xylS-type" evidence="4">
    <location>
        <begin position="199"/>
        <end position="279"/>
    </location>
</feature>
<keyword evidence="3" id="KW-0804">Transcription</keyword>
<evidence type="ECO:0000259" key="4">
    <source>
        <dbReference type="PROSITE" id="PS01124"/>
    </source>
</evidence>
<sequence length="295" mass="33554">MKSNDFKAFQIENLCNYVPSFGRKDLYRICLVTGESRVYFADKSVNLSGTCLFFGNINTPYSWEIVSDNQIGYGCLFTEDFLKGAEYFDNVGSLSVFNIGNIPVYELKDETQITNVNFIFKRILEENGGDYAKRQEMIRSFICILVHEALKSRAAEGNTELAAYKTASQRISALFLGMLDTQFPVENKRKSIQLTKPTDFAGELGVHPNYLNRMLKKETGKTILKIINERIITEARILLQHTDWSISEISHCLGFEYHSHFDGVFKKITGHSPTIYRETVSGKRFPGNGLNFLGK</sequence>
<protein>
    <submittedName>
        <fullName evidence="5">AraC family transcriptional regulator</fullName>
    </submittedName>
</protein>
<evidence type="ECO:0000313" key="6">
    <source>
        <dbReference type="Proteomes" id="UP000600214"/>
    </source>
</evidence>
<evidence type="ECO:0000313" key="5">
    <source>
        <dbReference type="EMBL" id="GGH26567.1"/>
    </source>
</evidence>
<dbReference type="SUPFAM" id="SSF46689">
    <property type="entry name" value="Homeodomain-like"/>
    <property type="match status" value="1"/>
</dbReference>
<reference evidence="6" key="1">
    <citation type="journal article" date="2019" name="Int. J. Syst. Evol. Microbiol.">
        <title>The Global Catalogue of Microorganisms (GCM) 10K type strain sequencing project: providing services to taxonomists for standard genome sequencing and annotation.</title>
        <authorList>
            <consortium name="The Broad Institute Genomics Platform"/>
            <consortium name="The Broad Institute Genome Sequencing Center for Infectious Disease"/>
            <person name="Wu L."/>
            <person name="Ma J."/>
        </authorList>
    </citation>
    <scope>NUCLEOTIDE SEQUENCE [LARGE SCALE GENOMIC DNA]</scope>
    <source>
        <strain evidence="6">CGMCC 1.15288</strain>
    </source>
</reference>
<dbReference type="PROSITE" id="PS01124">
    <property type="entry name" value="HTH_ARAC_FAMILY_2"/>
    <property type="match status" value="1"/>
</dbReference>
<dbReference type="Proteomes" id="UP000600214">
    <property type="component" value="Unassembled WGS sequence"/>
</dbReference>
<dbReference type="Gene3D" id="1.10.10.60">
    <property type="entry name" value="Homeodomain-like"/>
    <property type="match status" value="1"/>
</dbReference>
<name>A0ABQ1YHL2_9BACT</name>
<dbReference type="SMART" id="SM00342">
    <property type="entry name" value="HTH_ARAC"/>
    <property type="match status" value="1"/>
</dbReference>
<dbReference type="InterPro" id="IPR009057">
    <property type="entry name" value="Homeodomain-like_sf"/>
</dbReference>
<gene>
    <name evidence="5" type="ORF">GCM10007423_11650</name>
</gene>
<evidence type="ECO:0000256" key="1">
    <source>
        <dbReference type="ARBA" id="ARBA00023015"/>
    </source>
</evidence>